<protein>
    <recommendedName>
        <fullName evidence="3">Transposable element</fullName>
    </recommendedName>
</protein>
<dbReference type="Proteomes" id="UP000821853">
    <property type="component" value="Chromosome 2"/>
</dbReference>
<evidence type="ECO:0000313" key="2">
    <source>
        <dbReference type="Proteomes" id="UP000821853"/>
    </source>
</evidence>
<evidence type="ECO:0008006" key="3">
    <source>
        <dbReference type="Google" id="ProtNLM"/>
    </source>
</evidence>
<evidence type="ECO:0000313" key="1">
    <source>
        <dbReference type="EMBL" id="KAH9367665.1"/>
    </source>
</evidence>
<gene>
    <name evidence="1" type="ORF">HPB48_013606</name>
</gene>
<organism evidence="1 2">
    <name type="scientific">Haemaphysalis longicornis</name>
    <name type="common">Bush tick</name>
    <dbReference type="NCBI Taxonomy" id="44386"/>
    <lineage>
        <taxon>Eukaryota</taxon>
        <taxon>Metazoa</taxon>
        <taxon>Ecdysozoa</taxon>
        <taxon>Arthropoda</taxon>
        <taxon>Chelicerata</taxon>
        <taxon>Arachnida</taxon>
        <taxon>Acari</taxon>
        <taxon>Parasitiformes</taxon>
        <taxon>Ixodida</taxon>
        <taxon>Ixodoidea</taxon>
        <taxon>Ixodidae</taxon>
        <taxon>Haemaphysalinae</taxon>
        <taxon>Haemaphysalis</taxon>
    </lineage>
</organism>
<name>A0A9J6FZ76_HAELO</name>
<reference evidence="1 2" key="1">
    <citation type="journal article" date="2020" name="Cell">
        <title>Large-Scale Comparative Analyses of Tick Genomes Elucidate Their Genetic Diversity and Vector Capacities.</title>
        <authorList>
            <consortium name="Tick Genome and Microbiome Consortium (TIGMIC)"/>
            <person name="Jia N."/>
            <person name="Wang J."/>
            <person name="Shi W."/>
            <person name="Du L."/>
            <person name="Sun Y."/>
            <person name="Zhan W."/>
            <person name="Jiang J.F."/>
            <person name="Wang Q."/>
            <person name="Zhang B."/>
            <person name="Ji P."/>
            <person name="Bell-Sakyi L."/>
            <person name="Cui X.M."/>
            <person name="Yuan T.T."/>
            <person name="Jiang B.G."/>
            <person name="Yang W.F."/>
            <person name="Lam T.T."/>
            <person name="Chang Q.C."/>
            <person name="Ding S.J."/>
            <person name="Wang X.J."/>
            <person name="Zhu J.G."/>
            <person name="Ruan X.D."/>
            <person name="Zhao L."/>
            <person name="Wei J.T."/>
            <person name="Ye R.Z."/>
            <person name="Que T.C."/>
            <person name="Du C.H."/>
            <person name="Zhou Y.H."/>
            <person name="Cheng J.X."/>
            <person name="Dai P.F."/>
            <person name="Guo W.B."/>
            <person name="Han X.H."/>
            <person name="Huang E.J."/>
            <person name="Li L.F."/>
            <person name="Wei W."/>
            <person name="Gao Y.C."/>
            <person name="Liu J.Z."/>
            <person name="Shao H.Z."/>
            <person name="Wang X."/>
            <person name="Wang C.C."/>
            <person name="Yang T.C."/>
            <person name="Huo Q.B."/>
            <person name="Li W."/>
            <person name="Chen H.Y."/>
            <person name="Chen S.E."/>
            <person name="Zhou L.G."/>
            <person name="Ni X.B."/>
            <person name="Tian J.H."/>
            <person name="Sheng Y."/>
            <person name="Liu T."/>
            <person name="Pan Y.S."/>
            <person name="Xia L.Y."/>
            <person name="Li J."/>
            <person name="Zhao F."/>
            <person name="Cao W.C."/>
        </authorList>
    </citation>
    <scope>NUCLEOTIDE SEQUENCE [LARGE SCALE GENOMIC DNA]</scope>
    <source>
        <strain evidence="1">HaeL-2018</strain>
    </source>
</reference>
<sequence>MAKFKTSASCATAGTSDFVYPHPCDPQRPLFHVLDTVHLLKCIRNNWINQKNHQRCFSFPEFDIEGEGRMLSASFETLREAYDLELGQLLRFAYTLSRKSLFPSATERQNVKLALQIFHDTLSPALRAIAQKHSLGHVEGTSTFIDIVVKWWKIVNVKTPHKGQRLRDNFHEPLFSMDDPKVHFLYKVLDWLDEWKARTKSYDSGKLTAETHGALHQTTSGLIEVARYCLTELNLSYVLLGKIQTDGLEDRFGKYRQLAGGQYHVSIRQVYECENKLRLQSTLPSAGRSTGSIVDKDEKWDDLDKDTSRPVPLCNVVVTEETLKKIRDVIPVLVYVAGYAVYATLKKLKCEKCRALLTLNKEIRVSVNEKHYELVREMDRGGLVHPTMFAVNAVTYNYAVVEQLSKMQEQFLSMPNQRQVATDLTAELLADEECSDFDACDDGHTSELLLKHVLWCSTNILLKNFCCRLNDKIADASAKTKKESFKR</sequence>
<dbReference type="VEuPathDB" id="VectorBase:HLOH_054274"/>
<dbReference type="EMBL" id="JABSTR010000004">
    <property type="protein sequence ID" value="KAH9367665.1"/>
    <property type="molecule type" value="Genomic_DNA"/>
</dbReference>
<dbReference type="OMA" id="EILYHEY"/>
<dbReference type="OrthoDB" id="6478003at2759"/>
<comment type="caution">
    <text evidence="1">The sequence shown here is derived from an EMBL/GenBank/DDBJ whole genome shotgun (WGS) entry which is preliminary data.</text>
</comment>
<proteinExistence type="predicted"/>
<keyword evidence="2" id="KW-1185">Reference proteome</keyword>
<dbReference type="AlphaFoldDB" id="A0A9J6FZ76"/>
<accession>A0A9J6FZ76</accession>